<keyword evidence="5" id="KW-0732">Signal</keyword>
<dbReference type="PRINTS" id="PR00080">
    <property type="entry name" value="SDRFAMILY"/>
</dbReference>
<feature type="chain" id="PRO_5044288953" evidence="5">
    <location>
        <begin position="24"/>
        <end position="320"/>
    </location>
</feature>
<keyword evidence="1" id="KW-0521">NADP</keyword>
<evidence type="ECO:0000256" key="1">
    <source>
        <dbReference type="ARBA" id="ARBA00022857"/>
    </source>
</evidence>
<dbReference type="PRINTS" id="PR00081">
    <property type="entry name" value="GDHRDH"/>
</dbReference>
<dbReference type="CDD" id="cd05356">
    <property type="entry name" value="17beta-HSD1_like_SDR_c"/>
    <property type="match status" value="1"/>
</dbReference>
<dbReference type="Proteomes" id="UP000694580">
    <property type="component" value="Chromosome 6"/>
</dbReference>
<dbReference type="InterPro" id="IPR002347">
    <property type="entry name" value="SDR_fam"/>
</dbReference>
<keyword evidence="2" id="KW-0752">Steroid biosynthesis</keyword>
<dbReference type="PANTHER" id="PTHR43899">
    <property type="entry name" value="RH59310P"/>
    <property type="match status" value="1"/>
</dbReference>
<reference evidence="6" key="3">
    <citation type="submission" date="2025-09" db="UniProtKB">
        <authorList>
            <consortium name="Ensembl"/>
        </authorList>
    </citation>
    <scope>IDENTIFICATION</scope>
</reference>
<dbReference type="SUPFAM" id="SSF51735">
    <property type="entry name" value="NAD(P)-binding Rossmann-fold domains"/>
    <property type="match status" value="1"/>
</dbReference>
<evidence type="ECO:0000313" key="7">
    <source>
        <dbReference type="Proteomes" id="UP000694580"/>
    </source>
</evidence>
<keyword evidence="2" id="KW-0443">Lipid metabolism</keyword>
<protein>
    <submittedName>
        <fullName evidence="6">Uncharacterized protein</fullName>
    </submittedName>
</protein>
<dbReference type="InterPro" id="IPR051019">
    <property type="entry name" value="VLCFA-Steroid_DH"/>
</dbReference>
<keyword evidence="3" id="KW-0560">Oxidoreductase</keyword>
<evidence type="ECO:0000313" key="6">
    <source>
        <dbReference type="Ensembl" id="ENSDCDP00010047779.1"/>
    </source>
</evidence>
<gene>
    <name evidence="6" type="primary">hsd20b2</name>
</gene>
<dbReference type="GO" id="GO:0006694">
    <property type="term" value="P:steroid biosynthetic process"/>
    <property type="evidence" value="ECO:0007669"/>
    <property type="project" value="UniProtKB-KW"/>
</dbReference>
<dbReference type="Ensembl" id="ENSDCDT00010058020.1">
    <property type="protein sequence ID" value="ENSDCDP00010047779.1"/>
    <property type="gene ID" value="ENSDCDG00010028819.1"/>
</dbReference>
<dbReference type="GeneID" id="114792250"/>
<reference evidence="6" key="2">
    <citation type="submission" date="2025-08" db="UniProtKB">
        <authorList>
            <consortium name="Ensembl"/>
        </authorList>
    </citation>
    <scope>IDENTIFICATION</scope>
</reference>
<dbReference type="FunFam" id="3.40.50.720:FF:000137">
    <property type="entry name" value="Hydroxysteroid (17-beta) dehydrogenase 3"/>
    <property type="match status" value="1"/>
</dbReference>
<dbReference type="InterPro" id="IPR036291">
    <property type="entry name" value="NAD(P)-bd_dom_sf"/>
</dbReference>
<dbReference type="RefSeq" id="XP_028839035.1">
    <property type="nucleotide sequence ID" value="XM_028983202.1"/>
</dbReference>
<proteinExistence type="inferred from homology"/>
<reference evidence="6 7" key="1">
    <citation type="submission" date="2020-06" db="EMBL/GenBank/DDBJ databases">
        <authorList>
            <consortium name="Wellcome Sanger Institute Data Sharing"/>
        </authorList>
    </citation>
    <scope>NUCLEOTIDE SEQUENCE [LARGE SCALE GENOMIC DNA]</scope>
</reference>
<dbReference type="GeneTree" id="ENSGT00940000163913"/>
<dbReference type="GO" id="GO:0005783">
    <property type="term" value="C:endoplasmic reticulum"/>
    <property type="evidence" value="ECO:0007669"/>
    <property type="project" value="TreeGrafter"/>
</dbReference>
<sequence>MERLVFCLGAAALLRLLLKWSWRAWCGFRVHVLSRFLQVDLRTYGRWAVVTGATSGIGRAYANELARRGMDIVLISRSAEKLRQVAGDIESRFGRKTRVIQTDFTEGPSIYAAIEGGLQGLDIGILVNNVGMNYSELLSRFLDIPSPEQKITQVINCNIMSVTQMTRLVLPRMIERRKGLVINISSEAGSQPQPMLAMYSATKIFVTYFSRCLDAEYRLRGITVQCVAPFMVFTNMTRHLGVNPLAKRAPEFAWEALNTVGHATFTSGCMSHALQNLALSIFFPDWLRLSSFCMKHMEDYAQRVRQQGKEALDSSTYKEE</sequence>
<keyword evidence="7" id="KW-1185">Reference proteome</keyword>
<dbReference type="Gene3D" id="3.40.50.720">
    <property type="entry name" value="NAD(P)-binding Rossmann-like Domain"/>
    <property type="match status" value="1"/>
</dbReference>
<evidence type="ECO:0000256" key="2">
    <source>
        <dbReference type="ARBA" id="ARBA00022955"/>
    </source>
</evidence>
<evidence type="ECO:0000256" key="4">
    <source>
        <dbReference type="RuleBase" id="RU000363"/>
    </source>
</evidence>
<name>A0AAY4DRC9_9TELE</name>
<dbReference type="PANTHER" id="PTHR43899:SF10">
    <property type="entry name" value="20BETA-HYDROXYSTEROID DEHYDROGENASE TYPE 2"/>
    <property type="match status" value="1"/>
</dbReference>
<dbReference type="GO" id="GO:0016491">
    <property type="term" value="F:oxidoreductase activity"/>
    <property type="evidence" value="ECO:0007669"/>
    <property type="project" value="UniProtKB-KW"/>
</dbReference>
<evidence type="ECO:0000256" key="3">
    <source>
        <dbReference type="ARBA" id="ARBA00023002"/>
    </source>
</evidence>
<dbReference type="PIRSF" id="PIRSF000126">
    <property type="entry name" value="11-beta-HSD1"/>
    <property type="match status" value="1"/>
</dbReference>
<organism evidence="6 7">
    <name type="scientific">Denticeps clupeoides</name>
    <name type="common">denticle herring</name>
    <dbReference type="NCBI Taxonomy" id="299321"/>
    <lineage>
        <taxon>Eukaryota</taxon>
        <taxon>Metazoa</taxon>
        <taxon>Chordata</taxon>
        <taxon>Craniata</taxon>
        <taxon>Vertebrata</taxon>
        <taxon>Euteleostomi</taxon>
        <taxon>Actinopterygii</taxon>
        <taxon>Neopterygii</taxon>
        <taxon>Teleostei</taxon>
        <taxon>Clupei</taxon>
        <taxon>Clupeiformes</taxon>
        <taxon>Denticipitoidei</taxon>
        <taxon>Denticipitidae</taxon>
        <taxon>Denticeps</taxon>
    </lineage>
</organism>
<dbReference type="AlphaFoldDB" id="A0AAY4DRC9"/>
<feature type="signal peptide" evidence="5">
    <location>
        <begin position="1"/>
        <end position="23"/>
    </location>
</feature>
<dbReference type="Pfam" id="PF00106">
    <property type="entry name" value="adh_short"/>
    <property type="match status" value="1"/>
</dbReference>
<accession>A0AAY4DRC9</accession>
<evidence type="ECO:0000256" key="5">
    <source>
        <dbReference type="SAM" id="SignalP"/>
    </source>
</evidence>
<keyword evidence="2" id="KW-0444">Lipid biosynthesis</keyword>
<comment type="similarity">
    <text evidence="4">Belongs to the short-chain dehydrogenases/reductases (SDR) family.</text>
</comment>